<evidence type="ECO:0008006" key="7">
    <source>
        <dbReference type="Google" id="ProtNLM"/>
    </source>
</evidence>
<sequence length="718" mass="80859">MECRGYGFKTNGDSAMDVEVQEKEDEEQEVEDPFLKFVDYARSELLSLDGDSNEEDEGSAGLGWSWIVSRILKTCIAYSSGVTPAILLSELSQAWSEQRRVGAPKKRLELVNHLKKNHRRTKLPNTVTIDSIYEKNFLSLNSVLEVVIIDAFVLPGTNIYMLTLGDYWSSNIIDLYLHRRFYDLAGLQNGILKRGREILLTGCYLRTATGGSGHPRLLPTEYLVILLDENQDDDAMLLGAQFCSDSFSSISLDAVNGGALYSLYARIEKIESSEIQGRFGSLQRKQITLVDGDGVILKFFLWGEQTLLANLFRVGSMLALDKPYVSSSVECDIETREDFCLEYGSETQVYLVPYIQHEEQVSVTLTPNRRHGSRSLGPYNPSQDLKISQVSLPRDSQGTIDFSNYPFRSFVVDLRNKMTGISLYGVVTDIIKEENNRETVFSLRIADASGEIWTKLHFARFWSLGRVSLGHTVFISGLTCTMSKHKRLEVLWFENGIGASFINLSCLPALINSSCFHKLLQLSDISDQTSYVQVCRVWLDPIEYYDVNTRFSHSLCGHFVNKISDSLVECSFCRTISDATVVRTFHLKITLADKGMKVVAWCTGQTAMDLLQISPEEFYELPEDEQLMYPSSLGNERFMVALVNCKRDCCVIDGPSTEDSISWEITRAYKDKGLQWDFKHTIPSTIIYVEACKSQALTVHGDSCPKENVRIGSSVIGN</sequence>
<evidence type="ECO:0000259" key="3">
    <source>
        <dbReference type="Pfam" id="PF17245"/>
    </source>
</evidence>
<dbReference type="OrthoDB" id="10265890at2759"/>
<evidence type="ECO:0000256" key="1">
    <source>
        <dbReference type="SAM" id="MobiDB-lite"/>
    </source>
</evidence>
<proteinExistence type="predicted"/>
<feature type="domain" description="Cell division control protein 24 OB" evidence="3">
    <location>
        <begin position="163"/>
        <end position="292"/>
    </location>
</feature>
<evidence type="ECO:0000313" key="5">
    <source>
        <dbReference type="EMBL" id="RDX73076.1"/>
    </source>
</evidence>
<dbReference type="InterPro" id="IPR035203">
    <property type="entry name" value="Cdc24_OB3"/>
</dbReference>
<dbReference type="SUPFAM" id="SSF50249">
    <property type="entry name" value="Nucleic acid-binding proteins"/>
    <property type="match status" value="1"/>
</dbReference>
<dbReference type="PANTHER" id="PTHR36033:SF1">
    <property type="entry name" value="NUCLEIC ACID-BINDING PROTEINS SUPERFAMILY"/>
    <property type="match status" value="1"/>
</dbReference>
<comment type="caution">
    <text evidence="5">The sequence shown here is derived from an EMBL/GenBank/DDBJ whole genome shotgun (WGS) entry which is preliminary data.</text>
</comment>
<organism evidence="5 6">
    <name type="scientific">Mucuna pruriens</name>
    <name type="common">Velvet bean</name>
    <name type="synonym">Dolichos pruriens</name>
    <dbReference type="NCBI Taxonomy" id="157652"/>
    <lineage>
        <taxon>Eukaryota</taxon>
        <taxon>Viridiplantae</taxon>
        <taxon>Streptophyta</taxon>
        <taxon>Embryophyta</taxon>
        <taxon>Tracheophyta</taxon>
        <taxon>Spermatophyta</taxon>
        <taxon>Magnoliopsida</taxon>
        <taxon>eudicotyledons</taxon>
        <taxon>Gunneridae</taxon>
        <taxon>Pentapetalae</taxon>
        <taxon>rosids</taxon>
        <taxon>fabids</taxon>
        <taxon>Fabales</taxon>
        <taxon>Fabaceae</taxon>
        <taxon>Papilionoideae</taxon>
        <taxon>50 kb inversion clade</taxon>
        <taxon>NPAAA clade</taxon>
        <taxon>indigoferoid/millettioid clade</taxon>
        <taxon>Phaseoleae</taxon>
        <taxon>Mucuna</taxon>
    </lineage>
</organism>
<name>A0A371F461_MUCPR</name>
<evidence type="ECO:0000313" key="6">
    <source>
        <dbReference type="Proteomes" id="UP000257109"/>
    </source>
</evidence>
<keyword evidence="6" id="KW-1185">Reference proteome</keyword>
<dbReference type="Pfam" id="PF17246">
    <property type="entry name" value="CDC24_OB1"/>
    <property type="match status" value="1"/>
</dbReference>
<dbReference type="InterPro" id="IPR035201">
    <property type="entry name" value="Cdc24_OB1"/>
</dbReference>
<dbReference type="Proteomes" id="UP000257109">
    <property type="component" value="Unassembled WGS sequence"/>
</dbReference>
<feature type="domain" description="Cell division control protein 24 OB" evidence="2">
    <location>
        <begin position="413"/>
        <end position="633"/>
    </location>
</feature>
<dbReference type="InterPro" id="IPR035200">
    <property type="entry name" value="Cdc24_OB2"/>
</dbReference>
<feature type="domain" description="Cell division control protein 24 OB" evidence="4">
    <location>
        <begin position="34"/>
        <end position="158"/>
    </location>
</feature>
<dbReference type="PANTHER" id="PTHR36033">
    <property type="entry name" value="NUCLEIC ACID-BINDING PROTEINS SUPERFAMILY"/>
    <property type="match status" value="1"/>
</dbReference>
<reference evidence="5" key="1">
    <citation type="submission" date="2018-05" db="EMBL/GenBank/DDBJ databases">
        <title>Draft genome of Mucuna pruriens seed.</title>
        <authorList>
            <person name="Nnadi N.E."/>
            <person name="Vos R."/>
            <person name="Hasami M.H."/>
            <person name="Devisetty U.K."/>
            <person name="Aguiy J.C."/>
        </authorList>
    </citation>
    <scope>NUCLEOTIDE SEQUENCE [LARGE SCALE GENOMIC DNA]</scope>
    <source>
        <strain evidence="5">JCA_2017</strain>
    </source>
</reference>
<feature type="region of interest" description="Disordered" evidence="1">
    <location>
        <begin position="1"/>
        <end position="27"/>
    </location>
</feature>
<evidence type="ECO:0000259" key="2">
    <source>
        <dbReference type="Pfam" id="PF17244"/>
    </source>
</evidence>
<dbReference type="AlphaFoldDB" id="A0A371F461"/>
<dbReference type="EMBL" id="QJKJ01010666">
    <property type="protein sequence ID" value="RDX73076.1"/>
    <property type="molecule type" value="Genomic_DNA"/>
</dbReference>
<dbReference type="STRING" id="157652.A0A371F461"/>
<dbReference type="Pfam" id="PF17245">
    <property type="entry name" value="CDC24_OB2"/>
    <property type="match status" value="1"/>
</dbReference>
<protein>
    <recommendedName>
        <fullName evidence="7">Nucleic acid-binding proteins superfamily</fullName>
    </recommendedName>
</protein>
<gene>
    <name evidence="5" type="ORF">CR513_47358</name>
</gene>
<dbReference type="InterPro" id="IPR012340">
    <property type="entry name" value="NA-bd_OB-fold"/>
</dbReference>
<dbReference type="Pfam" id="PF17244">
    <property type="entry name" value="CDC24_OB3"/>
    <property type="match status" value="1"/>
</dbReference>
<accession>A0A371F461</accession>
<evidence type="ECO:0000259" key="4">
    <source>
        <dbReference type="Pfam" id="PF17246"/>
    </source>
</evidence>